<evidence type="ECO:0000256" key="4">
    <source>
        <dbReference type="ARBA" id="ARBA00020268"/>
    </source>
</evidence>
<feature type="transmembrane region" description="Helical" evidence="13">
    <location>
        <begin position="251"/>
        <end position="270"/>
    </location>
</feature>
<dbReference type="InterPro" id="IPR002528">
    <property type="entry name" value="MATE_fam"/>
</dbReference>
<comment type="similarity">
    <text evidence="3">Belongs to the multi antimicrobial extrusion (MATE) (TC 2.A.66.1) family.</text>
</comment>
<dbReference type="PANTHER" id="PTHR43298">
    <property type="entry name" value="MULTIDRUG RESISTANCE PROTEIN NORM-RELATED"/>
    <property type="match status" value="1"/>
</dbReference>
<keyword evidence="15" id="KW-1185">Reference proteome</keyword>
<feature type="transmembrane region" description="Helical" evidence="13">
    <location>
        <begin position="12"/>
        <end position="35"/>
    </location>
</feature>
<feature type="transmembrane region" description="Helical" evidence="13">
    <location>
        <begin position="47"/>
        <end position="77"/>
    </location>
</feature>
<evidence type="ECO:0000256" key="6">
    <source>
        <dbReference type="ARBA" id="ARBA00022449"/>
    </source>
</evidence>
<feature type="transmembrane region" description="Helical" evidence="13">
    <location>
        <begin position="98"/>
        <end position="117"/>
    </location>
</feature>
<comment type="subcellular location">
    <subcellularLocation>
        <location evidence="2">Cell membrane</location>
        <topology evidence="2">Multi-pass membrane protein</topology>
    </subcellularLocation>
</comment>
<evidence type="ECO:0000256" key="3">
    <source>
        <dbReference type="ARBA" id="ARBA00010199"/>
    </source>
</evidence>
<dbReference type="Proteomes" id="UP001205748">
    <property type="component" value="Unassembled WGS sequence"/>
</dbReference>
<comment type="function">
    <text evidence="1">Multidrug efflux pump.</text>
</comment>
<dbReference type="GO" id="GO:0006811">
    <property type="term" value="P:monoatomic ion transport"/>
    <property type="evidence" value="ECO:0007669"/>
    <property type="project" value="UniProtKB-KW"/>
</dbReference>
<sequence>MIFNLKKMVNNNNINTINIIALPLILNSLTGLLIGMLDQAMVGRISIFAYGAVGVIVTTLYSISGIVGMIAVSFNILGSQSMGLNDNEDLYNKFRITLVLSLLLGLLFYTFILIFKIPMLKIVFCLEGEILDEAVKYLNIFGLSVGLNLIIFVFSSLFKILKMTKWIFYGSLIANISNLIIDYILIFGKFGISKMGVTGAAIGSVVALFINIVVYILAIKNRNILKIEVKDCKNYIKQLVRKTIPLMGQEFLEGTLFSIGIVAIVSRIGVLEVASYTLLFNIINILLMPMYAYSSASLNLVSQFSVSKSKNKMKKIPELCLMMSVLFYIISSVIIILFKRTILGFMTNDISVIDFSSTYLILAISIQAFNLAHSIYKYSLQGINDEKWVFVVSLVINLVSMASIVWLVFIFKMNFSGVYIGLGINYLFLSLLFYYKYSKSIDRKFIVETI</sequence>
<keyword evidence="7" id="KW-1003">Cell membrane</keyword>
<evidence type="ECO:0000256" key="10">
    <source>
        <dbReference type="ARBA" id="ARBA00023065"/>
    </source>
</evidence>
<comment type="caution">
    <text evidence="14">The sequence shown here is derived from an EMBL/GenBank/DDBJ whole genome shotgun (WGS) entry which is preliminary data.</text>
</comment>
<evidence type="ECO:0000256" key="1">
    <source>
        <dbReference type="ARBA" id="ARBA00003408"/>
    </source>
</evidence>
<accession>A0AAE3L2I8</accession>
<dbReference type="EMBL" id="JANKAS010000004">
    <property type="protein sequence ID" value="MCR1898619.1"/>
    <property type="molecule type" value="Genomic_DNA"/>
</dbReference>
<feature type="transmembrane region" description="Helical" evidence="13">
    <location>
        <begin position="276"/>
        <end position="298"/>
    </location>
</feature>
<dbReference type="PANTHER" id="PTHR43298:SF2">
    <property type="entry name" value="FMN_FAD EXPORTER YEEO-RELATED"/>
    <property type="match status" value="1"/>
</dbReference>
<dbReference type="Pfam" id="PF01554">
    <property type="entry name" value="MatE"/>
    <property type="match status" value="2"/>
</dbReference>
<proteinExistence type="inferred from homology"/>
<dbReference type="InterPro" id="IPR048279">
    <property type="entry name" value="MdtK-like"/>
</dbReference>
<dbReference type="GO" id="GO:0042910">
    <property type="term" value="F:xenobiotic transmembrane transporter activity"/>
    <property type="evidence" value="ECO:0007669"/>
    <property type="project" value="InterPro"/>
</dbReference>
<feature type="transmembrane region" description="Helical" evidence="13">
    <location>
        <begin position="198"/>
        <end position="218"/>
    </location>
</feature>
<keyword evidence="6" id="KW-0050">Antiport</keyword>
<dbReference type="GO" id="GO:0005886">
    <property type="term" value="C:plasma membrane"/>
    <property type="evidence" value="ECO:0007669"/>
    <property type="project" value="UniProtKB-SubCell"/>
</dbReference>
<evidence type="ECO:0000256" key="7">
    <source>
        <dbReference type="ARBA" id="ARBA00022475"/>
    </source>
</evidence>
<keyword evidence="8 13" id="KW-0812">Transmembrane</keyword>
<evidence type="ECO:0000256" key="2">
    <source>
        <dbReference type="ARBA" id="ARBA00004651"/>
    </source>
</evidence>
<dbReference type="InterPro" id="IPR050222">
    <property type="entry name" value="MATE_MdtK"/>
</dbReference>
<protein>
    <recommendedName>
        <fullName evidence="4">Probable multidrug resistance protein NorM</fullName>
    </recommendedName>
    <alternativeName>
        <fullName evidence="12">Multidrug-efflux transporter</fullName>
    </alternativeName>
</protein>
<feature type="transmembrane region" description="Helical" evidence="13">
    <location>
        <begin position="137"/>
        <end position="154"/>
    </location>
</feature>
<keyword evidence="5" id="KW-0813">Transport</keyword>
<reference evidence="14" key="1">
    <citation type="submission" date="2022-07" db="EMBL/GenBank/DDBJ databases">
        <title>Enhanced cultured diversity of the mouse gut microbiota enables custom-made synthetic communities.</title>
        <authorList>
            <person name="Afrizal A."/>
        </authorList>
    </citation>
    <scope>NUCLEOTIDE SEQUENCE</scope>
    <source>
        <strain evidence="14">DSM 28593</strain>
    </source>
</reference>
<evidence type="ECO:0000313" key="14">
    <source>
        <dbReference type="EMBL" id="MCR1898619.1"/>
    </source>
</evidence>
<dbReference type="PIRSF" id="PIRSF006603">
    <property type="entry name" value="DinF"/>
    <property type="match status" value="1"/>
</dbReference>
<feature type="transmembrane region" description="Helical" evidence="13">
    <location>
        <begin position="166"/>
        <end position="186"/>
    </location>
</feature>
<evidence type="ECO:0000256" key="5">
    <source>
        <dbReference type="ARBA" id="ARBA00022448"/>
    </source>
</evidence>
<feature type="transmembrane region" description="Helical" evidence="13">
    <location>
        <begin position="358"/>
        <end position="376"/>
    </location>
</feature>
<dbReference type="GO" id="GO:0015297">
    <property type="term" value="F:antiporter activity"/>
    <property type="evidence" value="ECO:0007669"/>
    <property type="project" value="UniProtKB-KW"/>
</dbReference>
<evidence type="ECO:0000256" key="9">
    <source>
        <dbReference type="ARBA" id="ARBA00022989"/>
    </source>
</evidence>
<organism evidence="14 15">
    <name type="scientific">Irregularibacter muris</name>
    <dbReference type="NCBI Taxonomy" id="1796619"/>
    <lineage>
        <taxon>Bacteria</taxon>
        <taxon>Bacillati</taxon>
        <taxon>Bacillota</taxon>
        <taxon>Clostridia</taxon>
        <taxon>Eubacteriales</taxon>
        <taxon>Eubacteriaceae</taxon>
        <taxon>Irregularibacter</taxon>
    </lineage>
</organism>
<dbReference type="AlphaFoldDB" id="A0AAE3L2I8"/>
<gene>
    <name evidence="14" type="ORF">NSA47_06390</name>
</gene>
<evidence type="ECO:0000256" key="11">
    <source>
        <dbReference type="ARBA" id="ARBA00023136"/>
    </source>
</evidence>
<evidence type="ECO:0000256" key="12">
    <source>
        <dbReference type="ARBA" id="ARBA00031636"/>
    </source>
</evidence>
<evidence type="ECO:0000256" key="8">
    <source>
        <dbReference type="ARBA" id="ARBA00022692"/>
    </source>
</evidence>
<feature type="transmembrane region" description="Helical" evidence="13">
    <location>
        <begin position="388"/>
        <end position="411"/>
    </location>
</feature>
<feature type="transmembrane region" description="Helical" evidence="13">
    <location>
        <begin position="417"/>
        <end position="435"/>
    </location>
</feature>
<keyword evidence="10" id="KW-0406">Ion transport</keyword>
<feature type="transmembrane region" description="Helical" evidence="13">
    <location>
        <begin position="319"/>
        <end position="338"/>
    </location>
</feature>
<keyword evidence="9 13" id="KW-1133">Transmembrane helix</keyword>
<dbReference type="RefSeq" id="WP_257530140.1">
    <property type="nucleotide sequence ID" value="NZ_JANKAS010000004.1"/>
</dbReference>
<name>A0AAE3L2I8_9FIRM</name>
<evidence type="ECO:0000313" key="15">
    <source>
        <dbReference type="Proteomes" id="UP001205748"/>
    </source>
</evidence>
<keyword evidence="11 13" id="KW-0472">Membrane</keyword>
<evidence type="ECO:0000256" key="13">
    <source>
        <dbReference type="SAM" id="Phobius"/>
    </source>
</evidence>
<dbReference type="NCBIfam" id="TIGR00797">
    <property type="entry name" value="matE"/>
    <property type="match status" value="1"/>
</dbReference>